<dbReference type="EMBL" id="BPWL01000009">
    <property type="protein sequence ID" value="GJJ14226.1"/>
    <property type="molecule type" value="Genomic_DNA"/>
</dbReference>
<keyword evidence="9 13" id="KW-0482">Metalloprotease</keyword>
<evidence type="ECO:0000256" key="7">
    <source>
        <dbReference type="ARBA" id="ARBA00022801"/>
    </source>
</evidence>
<evidence type="ECO:0000256" key="10">
    <source>
        <dbReference type="ARBA" id="ARBA00023145"/>
    </source>
</evidence>
<comment type="subcellular location">
    <subcellularLocation>
        <location evidence="1 13">Secreted</location>
    </subcellularLocation>
</comment>
<comment type="cofactor">
    <cofactor evidence="12">
        <name>Zn(2+)</name>
        <dbReference type="ChEBI" id="CHEBI:29105"/>
    </cofactor>
    <text evidence="12">Binds 1 zinc ion per subunit.</text>
</comment>
<sequence>MTYLLKFAVWTGVILIPISTCFQHLSHRKSLSFTPSLAHSNFVTSPPHHLVHADKTSSLSDPFSTARSFLDVLLKDLDKARMSYVIRNDSYSDTRTGVTHIYVKQIVDDFEVTNGLININVKDNTVLSYGDSFFRGPVMLNKNVTTPSVHQIYCDKINKNLQEYQRSLKFLNVSEIHSCRTTLPQLQEVYEAGCHFLTRNISMDLYDIEDPRPAVLAFMVAATPSVSFADKLASNFDQYLSEISVIPLNASEHRFELKHVPGAVDIVPIYMAYSQVYEGEHNYLKLVWKFEVEMQNNWYEVAIDAFNPSNIISVTDWVWDSDSFSFSDIQQIDDDDDDDDDEPKPATYLVYKWGINDPGEGNRTFEREEINPQSSPTGWQDGSLPVPPDDSNNLKLARLAKSFTTVGNNVYAQEDWDGNRKDWINNARPTPGESLDFNYTFEWQAETQEDPLQFARSFMNASITQLFYTVNKYHDFLYLYGFNEVSGNYQQNNFGRGGLENDAVIANGQDGAEFNYTPDGQSGILTMSLWDLGNPYRDADFDAGIVIHEYTHGLASRLTGGPSDVKCLTTEESRGMGEGWGDWFATTIRSKPGVTEYTIGAWTIERASGVWAEILWVVEARDAIIQADQVLTEGENYCALWAGFADRGLGVNATPADPETGDRTEASL</sequence>
<feature type="domain" description="FTP" evidence="14">
    <location>
        <begin position="85"/>
        <end position="133"/>
    </location>
</feature>
<dbReference type="InterPro" id="IPR027268">
    <property type="entry name" value="Peptidase_M4/M1_CTD_sf"/>
</dbReference>
<dbReference type="GO" id="GO:0006508">
    <property type="term" value="P:proteolysis"/>
    <property type="evidence" value="ECO:0007669"/>
    <property type="project" value="UniProtKB-KW"/>
</dbReference>
<feature type="binding site" evidence="12">
    <location>
        <position position="328"/>
    </location>
    <ligand>
        <name>Zn(2+)</name>
        <dbReference type="ChEBI" id="CHEBI:29105"/>
        <note>catalytic</note>
    </ligand>
</feature>
<feature type="active site" evidence="11">
    <location>
        <position position="549"/>
    </location>
</feature>
<evidence type="ECO:0000256" key="4">
    <source>
        <dbReference type="ARBA" id="ARBA00022670"/>
    </source>
</evidence>
<dbReference type="PANTHER" id="PTHR33478:SF1">
    <property type="entry name" value="EXTRACELLULAR METALLOPROTEINASE MEP"/>
    <property type="match status" value="1"/>
</dbReference>
<evidence type="ECO:0000313" key="15">
    <source>
        <dbReference type="EMBL" id="GJJ14226.1"/>
    </source>
</evidence>
<evidence type="ECO:0000256" key="2">
    <source>
        <dbReference type="ARBA" id="ARBA00006006"/>
    </source>
</evidence>
<evidence type="ECO:0000256" key="11">
    <source>
        <dbReference type="PIRSR" id="PIRSR601842-1"/>
    </source>
</evidence>
<dbReference type="Pfam" id="PF02128">
    <property type="entry name" value="Peptidase_M36"/>
    <property type="match status" value="2"/>
</dbReference>
<organism evidence="15 16">
    <name type="scientific">Clathrus columnatus</name>
    <dbReference type="NCBI Taxonomy" id="1419009"/>
    <lineage>
        <taxon>Eukaryota</taxon>
        <taxon>Fungi</taxon>
        <taxon>Dikarya</taxon>
        <taxon>Basidiomycota</taxon>
        <taxon>Agaricomycotina</taxon>
        <taxon>Agaricomycetes</taxon>
        <taxon>Phallomycetidae</taxon>
        <taxon>Phallales</taxon>
        <taxon>Clathraceae</taxon>
        <taxon>Clathrus</taxon>
    </lineage>
</organism>
<proteinExistence type="inferred from homology"/>
<feature type="binding site" evidence="12">
    <location>
        <position position="578"/>
    </location>
    <ligand>
        <name>Zn(2+)</name>
        <dbReference type="ChEBI" id="CHEBI:29105"/>
        <note>catalytic</note>
    </ligand>
</feature>
<feature type="binding site" evidence="12">
    <location>
        <position position="552"/>
    </location>
    <ligand>
        <name>Zn(2+)</name>
        <dbReference type="ChEBI" id="CHEBI:29105"/>
        <note>catalytic</note>
    </ligand>
</feature>
<dbReference type="GO" id="GO:0008270">
    <property type="term" value="F:zinc ion binding"/>
    <property type="evidence" value="ECO:0007669"/>
    <property type="project" value="InterPro"/>
</dbReference>
<dbReference type="InterPro" id="IPR050371">
    <property type="entry name" value="Fungal_virulence_M36"/>
</dbReference>
<dbReference type="InterPro" id="IPR001842">
    <property type="entry name" value="Peptidase_M36"/>
</dbReference>
<keyword evidence="16" id="KW-1185">Reference proteome</keyword>
<accession>A0AAV5APC4</accession>
<keyword evidence="6" id="KW-0732">Signal</keyword>
<keyword evidence="8 12" id="KW-0862">Zinc</keyword>
<dbReference type="AlphaFoldDB" id="A0AAV5APC4"/>
<dbReference type="Proteomes" id="UP001050691">
    <property type="component" value="Unassembled WGS sequence"/>
</dbReference>
<dbReference type="Gene3D" id="3.10.170.10">
    <property type="match status" value="1"/>
</dbReference>
<keyword evidence="3 13" id="KW-0964">Secreted</keyword>
<name>A0AAV5APC4_9AGAM</name>
<keyword evidence="5 12" id="KW-0479">Metal-binding</keyword>
<evidence type="ECO:0000256" key="12">
    <source>
        <dbReference type="PIRSR" id="PIRSR601842-2"/>
    </source>
</evidence>
<evidence type="ECO:0000259" key="14">
    <source>
        <dbReference type="Pfam" id="PF07504"/>
    </source>
</evidence>
<keyword evidence="7 13" id="KW-0378">Hydrolase</keyword>
<dbReference type="Pfam" id="PF07504">
    <property type="entry name" value="FTP"/>
    <property type="match status" value="1"/>
</dbReference>
<dbReference type="InterPro" id="IPR011096">
    <property type="entry name" value="FTP_domain"/>
</dbReference>
<keyword evidence="4 13" id="KW-0645">Protease</keyword>
<evidence type="ECO:0000256" key="6">
    <source>
        <dbReference type="ARBA" id="ARBA00022729"/>
    </source>
</evidence>
<evidence type="ECO:0000256" key="8">
    <source>
        <dbReference type="ARBA" id="ARBA00022833"/>
    </source>
</evidence>
<evidence type="ECO:0000256" key="9">
    <source>
        <dbReference type="ARBA" id="ARBA00023049"/>
    </source>
</evidence>
<gene>
    <name evidence="15" type="ORF">Clacol_008488</name>
</gene>
<dbReference type="Gene3D" id="1.10.390.10">
    <property type="entry name" value="Neutral Protease Domain 2"/>
    <property type="match status" value="2"/>
</dbReference>
<protein>
    <recommendedName>
        <fullName evidence="13">Extracellular metalloproteinase</fullName>
        <ecNumber evidence="13">3.4.24.-</ecNumber>
    </recommendedName>
    <alternativeName>
        <fullName evidence="13">Fungalysin</fullName>
    </alternativeName>
</protein>
<feature type="binding site" evidence="12">
    <location>
        <position position="548"/>
    </location>
    <ligand>
        <name>Zn(2+)</name>
        <dbReference type="ChEBI" id="CHEBI:29105"/>
        <note>catalytic</note>
    </ligand>
</feature>
<comment type="caution">
    <text evidence="15">The sequence shown here is derived from an EMBL/GenBank/DDBJ whole genome shotgun (WGS) entry which is preliminary data.</text>
</comment>
<comment type="similarity">
    <text evidence="2 13">Belongs to the peptidase M36 family.</text>
</comment>
<keyword evidence="10 13" id="KW-0865">Zymogen</keyword>
<evidence type="ECO:0000313" key="16">
    <source>
        <dbReference type="Proteomes" id="UP001050691"/>
    </source>
</evidence>
<evidence type="ECO:0000256" key="1">
    <source>
        <dbReference type="ARBA" id="ARBA00004613"/>
    </source>
</evidence>
<dbReference type="GO" id="GO:0005615">
    <property type="term" value="C:extracellular space"/>
    <property type="evidence" value="ECO:0007669"/>
    <property type="project" value="InterPro"/>
</dbReference>
<evidence type="ECO:0000256" key="3">
    <source>
        <dbReference type="ARBA" id="ARBA00022525"/>
    </source>
</evidence>
<reference evidence="15" key="1">
    <citation type="submission" date="2021-10" db="EMBL/GenBank/DDBJ databases">
        <title>De novo Genome Assembly of Clathrus columnatus (Basidiomycota, Fungi) Using Illumina and Nanopore Sequence Data.</title>
        <authorList>
            <person name="Ogiso-Tanaka E."/>
            <person name="Itagaki H."/>
            <person name="Hosoya T."/>
            <person name="Hosaka K."/>
        </authorList>
    </citation>
    <scope>NUCLEOTIDE SEQUENCE</scope>
    <source>
        <strain evidence="15">MO-923</strain>
    </source>
</reference>
<dbReference type="GO" id="GO:0004222">
    <property type="term" value="F:metalloendopeptidase activity"/>
    <property type="evidence" value="ECO:0007669"/>
    <property type="project" value="InterPro"/>
</dbReference>
<dbReference type="SUPFAM" id="SSF55486">
    <property type="entry name" value="Metalloproteases ('zincins'), catalytic domain"/>
    <property type="match status" value="1"/>
</dbReference>
<evidence type="ECO:0000256" key="5">
    <source>
        <dbReference type="ARBA" id="ARBA00022723"/>
    </source>
</evidence>
<dbReference type="PANTHER" id="PTHR33478">
    <property type="entry name" value="EXTRACELLULAR METALLOPROTEINASE MEP"/>
    <property type="match status" value="1"/>
</dbReference>
<evidence type="ECO:0000256" key="13">
    <source>
        <dbReference type="RuleBase" id="RU364017"/>
    </source>
</evidence>
<dbReference type="EC" id="3.4.24.-" evidence="13"/>